<organism evidence="1 2">
    <name type="scientific">Prunus dulcis</name>
    <name type="common">Almond</name>
    <name type="synonym">Amygdalus dulcis</name>
    <dbReference type="NCBI Taxonomy" id="3755"/>
    <lineage>
        <taxon>Eukaryota</taxon>
        <taxon>Viridiplantae</taxon>
        <taxon>Streptophyta</taxon>
        <taxon>Embryophyta</taxon>
        <taxon>Tracheophyta</taxon>
        <taxon>Spermatophyta</taxon>
        <taxon>Magnoliopsida</taxon>
        <taxon>eudicotyledons</taxon>
        <taxon>Gunneridae</taxon>
        <taxon>Pentapetalae</taxon>
        <taxon>rosids</taxon>
        <taxon>fabids</taxon>
        <taxon>Rosales</taxon>
        <taxon>Rosaceae</taxon>
        <taxon>Amygdaloideae</taxon>
        <taxon>Amygdaleae</taxon>
        <taxon>Prunus</taxon>
    </lineage>
</organism>
<name>A0A5E4FVS4_PRUDU</name>
<reference evidence="2" key="1">
    <citation type="journal article" date="2020" name="Plant J.">
        <title>Transposons played a major role in the diversification between the closely related almond and peach genomes: results from the almond genome sequence.</title>
        <authorList>
            <person name="Alioto T."/>
            <person name="Alexiou K.G."/>
            <person name="Bardil A."/>
            <person name="Barteri F."/>
            <person name="Castanera R."/>
            <person name="Cruz F."/>
            <person name="Dhingra A."/>
            <person name="Duval H."/>
            <person name="Fernandez I Marti A."/>
            <person name="Frias L."/>
            <person name="Galan B."/>
            <person name="Garcia J.L."/>
            <person name="Howad W."/>
            <person name="Gomez-Garrido J."/>
            <person name="Gut M."/>
            <person name="Julca I."/>
            <person name="Morata J."/>
            <person name="Puigdomenech P."/>
            <person name="Ribeca P."/>
            <person name="Rubio Cabetas M.J."/>
            <person name="Vlasova A."/>
            <person name="Wirthensohn M."/>
            <person name="Garcia-Mas J."/>
            <person name="Gabaldon T."/>
            <person name="Casacuberta J.M."/>
            <person name="Arus P."/>
        </authorList>
    </citation>
    <scope>NUCLEOTIDE SEQUENCE [LARGE SCALE GENOMIC DNA]</scope>
    <source>
        <strain evidence="2">cv. Texas</strain>
    </source>
</reference>
<evidence type="ECO:0000313" key="2">
    <source>
        <dbReference type="Proteomes" id="UP000327085"/>
    </source>
</evidence>
<dbReference type="AlphaFoldDB" id="A0A5E4FVS4"/>
<dbReference type="EMBL" id="CABIKO010000220">
    <property type="protein sequence ID" value="VVA31563.1"/>
    <property type="molecule type" value="Genomic_DNA"/>
</dbReference>
<sequence length="93" mass="10548">MALIKGEHLILYIATLERSLGALLAQHNEDDKGQALADFFAAYPTPDNMELPEDLPDEEVFTTEALTWQFYFGEATRRKGARAVWCLSHHLRA</sequence>
<dbReference type="InParanoid" id="A0A5E4FVS4"/>
<dbReference type="Proteomes" id="UP000327085">
    <property type="component" value="Chromosome 6"/>
</dbReference>
<dbReference type="Gramene" id="VVA31563">
    <property type="protein sequence ID" value="VVA31563"/>
    <property type="gene ID" value="Prudul26B035853"/>
</dbReference>
<evidence type="ECO:0000313" key="1">
    <source>
        <dbReference type="EMBL" id="VVA31563.1"/>
    </source>
</evidence>
<protein>
    <submittedName>
        <fullName evidence="1">Uncharacterized protein</fullName>
    </submittedName>
</protein>
<gene>
    <name evidence="1" type="ORF">ALMOND_2B035853</name>
</gene>
<accession>A0A5E4FVS4</accession>
<proteinExistence type="predicted"/>